<accession>A0ABP8CID7</accession>
<evidence type="ECO:0000259" key="7">
    <source>
        <dbReference type="PROSITE" id="PS50011"/>
    </source>
</evidence>
<comment type="caution">
    <text evidence="9">The sequence shown here is derived from an EMBL/GenBank/DDBJ whole genome shotgun (WGS) entry which is preliminary data.</text>
</comment>
<evidence type="ECO:0000256" key="4">
    <source>
        <dbReference type="ARBA" id="ARBA00022840"/>
    </source>
</evidence>
<evidence type="ECO:0008006" key="11">
    <source>
        <dbReference type="Google" id="ProtNLM"/>
    </source>
</evidence>
<dbReference type="Proteomes" id="UP001501710">
    <property type="component" value="Unassembled WGS sequence"/>
</dbReference>
<dbReference type="InterPro" id="IPR011009">
    <property type="entry name" value="Kinase-like_dom_sf"/>
</dbReference>
<dbReference type="InterPro" id="IPR000719">
    <property type="entry name" value="Prot_kinase_dom"/>
</dbReference>
<feature type="compositionally biased region" description="Low complexity" evidence="5">
    <location>
        <begin position="408"/>
        <end position="420"/>
    </location>
</feature>
<evidence type="ECO:0000256" key="2">
    <source>
        <dbReference type="ARBA" id="ARBA00022741"/>
    </source>
</evidence>
<feature type="compositionally biased region" description="Polar residues" evidence="5">
    <location>
        <begin position="350"/>
        <end position="359"/>
    </location>
</feature>
<feature type="transmembrane region" description="Helical" evidence="6">
    <location>
        <begin position="370"/>
        <end position="392"/>
    </location>
</feature>
<dbReference type="InterPro" id="IPR002130">
    <property type="entry name" value="Cyclophilin-type_PPIase_dom"/>
</dbReference>
<evidence type="ECO:0000256" key="6">
    <source>
        <dbReference type="SAM" id="Phobius"/>
    </source>
</evidence>
<feature type="compositionally biased region" description="Pro residues" evidence="5">
    <location>
        <begin position="330"/>
        <end position="348"/>
    </location>
</feature>
<dbReference type="SUPFAM" id="SSF50891">
    <property type="entry name" value="Cyclophilin-like"/>
    <property type="match status" value="1"/>
</dbReference>
<dbReference type="PROSITE" id="PS00108">
    <property type="entry name" value="PROTEIN_KINASE_ST"/>
    <property type="match status" value="1"/>
</dbReference>
<organism evidence="9 10">
    <name type="scientific">Actinomadura meridiana</name>
    <dbReference type="NCBI Taxonomy" id="559626"/>
    <lineage>
        <taxon>Bacteria</taxon>
        <taxon>Bacillati</taxon>
        <taxon>Actinomycetota</taxon>
        <taxon>Actinomycetes</taxon>
        <taxon>Streptosporangiales</taxon>
        <taxon>Thermomonosporaceae</taxon>
        <taxon>Actinomadura</taxon>
    </lineage>
</organism>
<evidence type="ECO:0000256" key="1">
    <source>
        <dbReference type="ARBA" id="ARBA00022679"/>
    </source>
</evidence>
<keyword evidence="6" id="KW-1133">Transmembrane helix</keyword>
<protein>
    <recommendedName>
        <fullName evidence="11">Non-specific serine/threonine protein kinase</fullName>
    </recommendedName>
</protein>
<dbReference type="PANTHER" id="PTHR43289">
    <property type="entry name" value="MITOGEN-ACTIVATED PROTEIN KINASE KINASE KINASE 20-RELATED"/>
    <property type="match status" value="1"/>
</dbReference>
<gene>
    <name evidence="9" type="ORF">GCM10022254_59830</name>
</gene>
<dbReference type="EMBL" id="BAABAS010000020">
    <property type="protein sequence ID" value="GAA4239494.1"/>
    <property type="molecule type" value="Genomic_DNA"/>
</dbReference>
<dbReference type="PROSITE" id="PS50011">
    <property type="entry name" value="PROTEIN_KINASE_DOM"/>
    <property type="match status" value="1"/>
</dbReference>
<dbReference type="CDD" id="cd00317">
    <property type="entry name" value="cyclophilin"/>
    <property type="match status" value="1"/>
</dbReference>
<keyword evidence="3" id="KW-0418">Kinase</keyword>
<evidence type="ECO:0000313" key="10">
    <source>
        <dbReference type="Proteomes" id="UP001501710"/>
    </source>
</evidence>
<keyword evidence="1" id="KW-0808">Transferase</keyword>
<dbReference type="Gene3D" id="3.30.200.20">
    <property type="entry name" value="Phosphorylase Kinase, domain 1"/>
    <property type="match status" value="1"/>
</dbReference>
<keyword evidence="6" id="KW-0812">Transmembrane</keyword>
<dbReference type="SUPFAM" id="SSF56112">
    <property type="entry name" value="Protein kinase-like (PK-like)"/>
    <property type="match status" value="1"/>
</dbReference>
<feature type="domain" description="PPIase cyclophilin-type" evidence="8">
    <location>
        <begin position="459"/>
        <end position="605"/>
    </location>
</feature>
<dbReference type="Gene3D" id="2.40.100.10">
    <property type="entry name" value="Cyclophilin-like"/>
    <property type="match status" value="1"/>
</dbReference>
<dbReference type="PROSITE" id="PS50072">
    <property type="entry name" value="CSA_PPIASE_2"/>
    <property type="match status" value="1"/>
</dbReference>
<dbReference type="PANTHER" id="PTHR43289:SF34">
    <property type="entry name" value="SERINE_THREONINE-PROTEIN KINASE YBDM-RELATED"/>
    <property type="match status" value="1"/>
</dbReference>
<sequence length="606" mass="61223">MPDSRPLRPNDPREVGGFRLTARIGEGAQGSVFLGESGTGRRVAVKLLHADVGNDERARTLFDRELAAARRVAPFCTARILAAEADDDVPYIVSEYIDGPSLRERISGQGVPSGDELVRLAIGTATALAAIHEAGVVHRDFKPANVLLGADGPKVIDFGIARPLDATAATMTGAVGTPAYMAPEQVAGAVGGPPLDMFAWGCTVAFAANGVPPFGNDSVPAIMQRVLHAEPDLGALTGDLRDLVAACLAKDAAARPTALQVLQRLLGTGPGATLTATDGTYLLAEGTSAAAAPPATVPSPQGPPTPPPNLPPPGSGPGFGGQPPGSLWPSGPPLAPAPPGAPFIPPGYPQQTFPQQTGPSAPGRRNGRPLAIVGAAAAVLLVAGGVGAAILLRDDKDPSGGASGARSTAPNNAAATDGATGASTKTCAYADATTPSVKDVGKPPSQITGTLPTRATIKTNLGTLQVELDAAKAPCTVNSLAFLAGKKYYDQTSCHRLSTAASLKVLQCGDPSGTGTGGPSYRVPDENLAGARYTRGVVAMANSGPNTNGSQFFIVYADSTIPADYTPFGRVTSGMEFVDGVAAAGADPAGDGKPKKAVTITELRTA</sequence>
<dbReference type="Pfam" id="PF00069">
    <property type="entry name" value="Pkinase"/>
    <property type="match status" value="1"/>
</dbReference>
<feature type="region of interest" description="Disordered" evidence="5">
    <location>
        <begin position="397"/>
        <end position="420"/>
    </location>
</feature>
<dbReference type="CDD" id="cd14014">
    <property type="entry name" value="STKc_PknB_like"/>
    <property type="match status" value="1"/>
</dbReference>
<feature type="compositionally biased region" description="Pro residues" evidence="5">
    <location>
        <begin position="295"/>
        <end position="315"/>
    </location>
</feature>
<dbReference type="Pfam" id="PF00160">
    <property type="entry name" value="Pro_isomerase"/>
    <property type="match status" value="1"/>
</dbReference>
<evidence type="ECO:0000256" key="5">
    <source>
        <dbReference type="SAM" id="MobiDB-lite"/>
    </source>
</evidence>
<dbReference type="InterPro" id="IPR029000">
    <property type="entry name" value="Cyclophilin-like_dom_sf"/>
</dbReference>
<keyword evidence="4" id="KW-0067">ATP-binding</keyword>
<dbReference type="PRINTS" id="PR00153">
    <property type="entry name" value="CSAPPISMRASE"/>
</dbReference>
<proteinExistence type="predicted"/>
<reference evidence="10" key="1">
    <citation type="journal article" date="2019" name="Int. J. Syst. Evol. Microbiol.">
        <title>The Global Catalogue of Microorganisms (GCM) 10K type strain sequencing project: providing services to taxonomists for standard genome sequencing and annotation.</title>
        <authorList>
            <consortium name="The Broad Institute Genomics Platform"/>
            <consortium name="The Broad Institute Genome Sequencing Center for Infectious Disease"/>
            <person name="Wu L."/>
            <person name="Ma J."/>
        </authorList>
    </citation>
    <scope>NUCLEOTIDE SEQUENCE [LARGE SCALE GENOMIC DNA]</scope>
    <source>
        <strain evidence="10">JCM 17440</strain>
    </source>
</reference>
<keyword evidence="6" id="KW-0472">Membrane</keyword>
<evidence type="ECO:0000256" key="3">
    <source>
        <dbReference type="ARBA" id="ARBA00022777"/>
    </source>
</evidence>
<feature type="region of interest" description="Disordered" evidence="5">
    <location>
        <begin position="291"/>
        <end position="366"/>
    </location>
</feature>
<feature type="domain" description="Protein kinase" evidence="7">
    <location>
        <begin position="18"/>
        <end position="266"/>
    </location>
</feature>
<keyword evidence="10" id="KW-1185">Reference proteome</keyword>
<dbReference type="Gene3D" id="1.10.510.10">
    <property type="entry name" value="Transferase(Phosphotransferase) domain 1"/>
    <property type="match status" value="1"/>
</dbReference>
<dbReference type="InterPro" id="IPR008271">
    <property type="entry name" value="Ser/Thr_kinase_AS"/>
</dbReference>
<keyword evidence="2" id="KW-0547">Nucleotide-binding</keyword>
<evidence type="ECO:0000313" key="9">
    <source>
        <dbReference type="EMBL" id="GAA4239494.1"/>
    </source>
</evidence>
<name>A0ABP8CID7_9ACTN</name>
<evidence type="ECO:0000259" key="8">
    <source>
        <dbReference type="PROSITE" id="PS50072"/>
    </source>
</evidence>